<keyword evidence="1" id="KW-0378">Hydrolase</keyword>
<reference evidence="3" key="2">
    <citation type="submission" date="2020-02" db="EMBL/GenBank/DDBJ databases">
        <authorList>
            <person name="Gilchrist C.L.M."/>
            <person name="Chooi Y.-H."/>
        </authorList>
    </citation>
    <scope>NUCLEOTIDE SEQUENCE</scope>
    <source>
        <strain evidence="3">MST-FP2251</strain>
    </source>
</reference>
<dbReference type="Proteomes" id="UP001194746">
    <property type="component" value="Unassembled WGS sequence"/>
</dbReference>
<dbReference type="PANTHER" id="PTHR48070:SF6">
    <property type="entry name" value="ESTERASE OVCA2"/>
    <property type="match status" value="1"/>
</dbReference>
<dbReference type="GO" id="GO:0016787">
    <property type="term" value="F:hydrolase activity"/>
    <property type="evidence" value="ECO:0007669"/>
    <property type="project" value="UniProtKB-KW"/>
</dbReference>
<proteinExistence type="predicted"/>
<dbReference type="AlphaFoldDB" id="A0AAD4GRB0"/>
<dbReference type="EMBL" id="VCAU01000100">
    <property type="protein sequence ID" value="KAF9885238.1"/>
    <property type="molecule type" value="Genomic_DNA"/>
</dbReference>
<comment type="caution">
    <text evidence="3">The sequence shown here is derived from an EMBL/GenBank/DDBJ whole genome shotgun (WGS) entry which is preliminary data.</text>
</comment>
<dbReference type="InterPro" id="IPR005645">
    <property type="entry name" value="FSH-like_dom"/>
</dbReference>
<reference evidence="3" key="1">
    <citation type="journal article" date="2019" name="Beilstein J. Org. Chem.">
        <title>Nanangenines: drimane sesquiterpenoids as the dominant metabolite cohort of a novel Australian fungus, Aspergillus nanangensis.</title>
        <authorList>
            <person name="Lacey H.J."/>
            <person name="Gilchrist C.L.M."/>
            <person name="Crombie A."/>
            <person name="Kalaitzis J.A."/>
            <person name="Vuong D."/>
            <person name="Rutledge P.J."/>
            <person name="Turner P."/>
            <person name="Pitt J.I."/>
            <person name="Lacey E."/>
            <person name="Chooi Y.H."/>
            <person name="Piggott A.M."/>
        </authorList>
    </citation>
    <scope>NUCLEOTIDE SEQUENCE</scope>
    <source>
        <strain evidence="3">MST-FP2251</strain>
    </source>
</reference>
<accession>A0AAD4GRB0</accession>
<organism evidence="3 4">
    <name type="scientific">Aspergillus nanangensis</name>
    <dbReference type="NCBI Taxonomy" id="2582783"/>
    <lineage>
        <taxon>Eukaryota</taxon>
        <taxon>Fungi</taxon>
        <taxon>Dikarya</taxon>
        <taxon>Ascomycota</taxon>
        <taxon>Pezizomycotina</taxon>
        <taxon>Eurotiomycetes</taxon>
        <taxon>Eurotiomycetidae</taxon>
        <taxon>Eurotiales</taxon>
        <taxon>Aspergillaceae</taxon>
        <taxon>Aspergillus</taxon>
        <taxon>Aspergillus subgen. Circumdati</taxon>
    </lineage>
</organism>
<feature type="domain" description="Serine hydrolase" evidence="2">
    <location>
        <begin position="68"/>
        <end position="211"/>
    </location>
</feature>
<keyword evidence="4" id="KW-1185">Reference proteome</keyword>
<name>A0AAD4GRB0_ASPNN</name>
<dbReference type="PANTHER" id="PTHR48070">
    <property type="entry name" value="ESTERASE OVCA2"/>
    <property type="match status" value="1"/>
</dbReference>
<evidence type="ECO:0000313" key="4">
    <source>
        <dbReference type="Proteomes" id="UP001194746"/>
    </source>
</evidence>
<evidence type="ECO:0000256" key="1">
    <source>
        <dbReference type="ARBA" id="ARBA00022801"/>
    </source>
</evidence>
<dbReference type="Pfam" id="PF03959">
    <property type="entry name" value="FSH1"/>
    <property type="match status" value="1"/>
</dbReference>
<evidence type="ECO:0000313" key="3">
    <source>
        <dbReference type="EMBL" id="KAF9885238.1"/>
    </source>
</evidence>
<sequence length="228" mass="25527">MHFLCLHGKDMNSKVAFFFFPWLRIPRLPAAIRYELGGDHTYDFVEGSVPCGQNISGDEVFAYCDVHQLQSTLQAVCDLEQYIQAYGPYDAVFGFSLGAAIALACLIYHYETKDENTRPPVKLAVFFSTPVMVYDYKAFHQGRIRRLEVDDIGRVVDIPTAHIWSSGEDSVIEKYGPFEYGELATQVCKPDRLSVYIHDQGHIIPNSTEDVVGIGKVINRAIVLAGGL</sequence>
<evidence type="ECO:0000259" key="2">
    <source>
        <dbReference type="Pfam" id="PF03959"/>
    </source>
</evidence>
<dbReference type="InterPro" id="IPR050593">
    <property type="entry name" value="LovG"/>
</dbReference>
<protein>
    <recommendedName>
        <fullName evidence="2">Serine hydrolase domain-containing protein</fullName>
    </recommendedName>
</protein>
<dbReference type="GO" id="GO:0005634">
    <property type="term" value="C:nucleus"/>
    <property type="evidence" value="ECO:0007669"/>
    <property type="project" value="TreeGrafter"/>
</dbReference>
<dbReference type="SUPFAM" id="SSF53474">
    <property type="entry name" value="alpha/beta-Hydrolases"/>
    <property type="match status" value="1"/>
</dbReference>
<dbReference type="InterPro" id="IPR029058">
    <property type="entry name" value="AB_hydrolase_fold"/>
</dbReference>
<gene>
    <name evidence="3" type="ORF">FE257_000598</name>
</gene>
<dbReference type="GO" id="GO:0019748">
    <property type="term" value="P:secondary metabolic process"/>
    <property type="evidence" value="ECO:0007669"/>
    <property type="project" value="TreeGrafter"/>
</dbReference>
<dbReference type="Gene3D" id="3.40.50.1820">
    <property type="entry name" value="alpha/beta hydrolase"/>
    <property type="match status" value="1"/>
</dbReference>
<dbReference type="GO" id="GO:0005737">
    <property type="term" value="C:cytoplasm"/>
    <property type="evidence" value="ECO:0007669"/>
    <property type="project" value="TreeGrafter"/>
</dbReference>